<reference evidence="3 4" key="1">
    <citation type="journal article" date="2017" name="G3 (Bethesda)">
        <title>The Physical Genome Mapping of Anopheles albimanus Corrected Scaffold Misassemblies and Identified Interarm Rearrangements in Genus Anopheles.</title>
        <authorList>
            <person name="Artemov G.N."/>
            <person name="Peery A.N."/>
            <person name="Jiang X."/>
            <person name="Tu Z."/>
            <person name="Stegniy V.N."/>
            <person name="Sharakhova M.V."/>
            <person name="Sharakhov I.V."/>
        </authorList>
    </citation>
    <scope>NUCLEOTIDE SEQUENCE [LARGE SCALE GENOMIC DNA]</scope>
    <source>
        <strain evidence="3 4">ALBI9_A</strain>
    </source>
</reference>
<dbReference type="CDD" id="cd02620">
    <property type="entry name" value="Peptidase_C1A_CathepsinB"/>
    <property type="match status" value="1"/>
</dbReference>
<dbReference type="SUPFAM" id="SSF54001">
    <property type="entry name" value="Cysteine proteinases"/>
    <property type="match status" value="1"/>
</dbReference>
<organism evidence="3 4">
    <name type="scientific">Anopheles albimanus</name>
    <name type="common">New world malaria mosquito</name>
    <dbReference type="NCBI Taxonomy" id="7167"/>
    <lineage>
        <taxon>Eukaryota</taxon>
        <taxon>Metazoa</taxon>
        <taxon>Ecdysozoa</taxon>
        <taxon>Arthropoda</taxon>
        <taxon>Hexapoda</taxon>
        <taxon>Insecta</taxon>
        <taxon>Pterygota</taxon>
        <taxon>Neoptera</taxon>
        <taxon>Endopterygota</taxon>
        <taxon>Diptera</taxon>
        <taxon>Nematocera</taxon>
        <taxon>Culicoidea</taxon>
        <taxon>Culicidae</taxon>
        <taxon>Anophelinae</taxon>
        <taxon>Anopheles</taxon>
    </lineage>
</organism>
<sequence>PAKASDRSRSQKTAQHLQSSSSDSFVRSGTSWRTRLLVNHPRPVCPRSKMLSWLPLLMLVAVATAQSSRFRAEFPGPYCAARRDRCCNDRQDGCAQPISTTMCYCDEFCDRGEHGDCCPDYEEVCLGMTPSPPARLERCVHKNRYFTPFDPPVVDNCNTCKCNLDGTVTCTDDVCLVDDDLLRQLHHLERSIGWKAGNYSEWWGRKYDEGKVLRLGTFQPKILVKAMKRLSNRGGPLPSHFDASDHWPRLVGEARDQGWCGSSWAVSTTTMASDRFAILSKGREQVQLAPQQLLACVRRQQACSGGHLDTAWQYLRKVGVVNDECYPYIAAKNQCKIVDGDTLVSANCELPVNVNRTAMYRMGPAYSLNNETDIMTEIKERGTVQAIIRVYRDFFSYQSGIYRHSAAATPAEERSAYHSVRLIGWGEERVGYETVKYWIAINSWGTWWGENGRFRILRGTNECEIESYVLASNPYVHQHVQPVRQLGDLQELIVSTGYVPHPSRQRNYPAYRRG</sequence>
<dbReference type="InterPro" id="IPR000668">
    <property type="entry name" value="Peptidase_C1A_C"/>
</dbReference>
<keyword evidence="4" id="KW-1185">Reference proteome</keyword>
<dbReference type="AlphaFoldDB" id="A0A182FFX5"/>
<dbReference type="PANTHER" id="PTHR12411">
    <property type="entry name" value="CYSTEINE PROTEASE FAMILY C1-RELATED"/>
    <property type="match status" value="1"/>
</dbReference>
<dbReference type="STRING" id="7167.A0A182FFX5"/>
<dbReference type="InterPro" id="IPR001212">
    <property type="entry name" value="Somatomedin_B_dom"/>
</dbReference>
<dbReference type="EnsemblMetazoa" id="AALB005417-RA">
    <property type="protein sequence ID" value="AALB005417-PA"/>
    <property type="gene ID" value="AALB005417"/>
</dbReference>
<dbReference type="InterPro" id="IPR038765">
    <property type="entry name" value="Papain-like_cys_pep_sf"/>
</dbReference>
<dbReference type="GO" id="GO:0006508">
    <property type="term" value="P:proteolysis"/>
    <property type="evidence" value="ECO:0007669"/>
    <property type="project" value="InterPro"/>
</dbReference>
<dbReference type="InterPro" id="IPR013128">
    <property type="entry name" value="Peptidase_C1A"/>
</dbReference>
<dbReference type="Gene3D" id="3.90.70.10">
    <property type="entry name" value="Cysteine proteinases"/>
    <property type="match status" value="1"/>
</dbReference>
<dbReference type="Pfam" id="PF00112">
    <property type="entry name" value="Peptidase_C1"/>
    <property type="match status" value="1"/>
</dbReference>
<dbReference type="GO" id="GO:0008234">
    <property type="term" value="F:cysteine-type peptidase activity"/>
    <property type="evidence" value="ECO:0007669"/>
    <property type="project" value="InterPro"/>
</dbReference>
<name>A0A182FFX5_ANOAL</name>
<keyword evidence="2" id="KW-1015">Disulfide bond</keyword>
<reference evidence="3" key="2">
    <citation type="submission" date="2022-08" db="UniProtKB">
        <authorList>
            <consortium name="EnsemblMetazoa"/>
        </authorList>
    </citation>
    <scope>IDENTIFICATION</scope>
    <source>
        <strain evidence="3">STECLA/ALBI9_A</strain>
    </source>
</reference>
<dbReference type="PROSITE" id="PS00639">
    <property type="entry name" value="THIOL_PROTEASE_HIS"/>
    <property type="match status" value="1"/>
</dbReference>
<accession>A0A182FFX5</accession>
<dbReference type="Proteomes" id="UP000069272">
    <property type="component" value="Chromosome 3L"/>
</dbReference>
<evidence type="ECO:0000256" key="1">
    <source>
        <dbReference type="ARBA" id="ARBA00008455"/>
    </source>
</evidence>
<dbReference type="PROSITE" id="PS50958">
    <property type="entry name" value="SMB_2"/>
    <property type="match status" value="1"/>
</dbReference>
<dbReference type="InterPro" id="IPR025660">
    <property type="entry name" value="Pept_his_AS"/>
</dbReference>
<dbReference type="VEuPathDB" id="VectorBase:AALB20_026192"/>
<dbReference type="VEuPathDB" id="VectorBase:AALB005417"/>
<protein>
    <submittedName>
        <fullName evidence="3">Uncharacterized protein</fullName>
    </submittedName>
</protein>
<dbReference type="SMART" id="SM00645">
    <property type="entry name" value="Pept_C1"/>
    <property type="match status" value="1"/>
</dbReference>
<evidence type="ECO:0000256" key="2">
    <source>
        <dbReference type="ARBA" id="ARBA00023157"/>
    </source>
</evidence>
<evidence type="ECO:0000313" key="3">
    <source>
        <dbReference type="EnsemblMetazoa" id="AALB005417-PA"/>
    </source>
</evidence>
<comment type="similarity">
    <text evidence="1">Belongs to the peptidase C1 family.</text>
</comment>
<evidence type="ECO:0000313" key="4">
    <source>
        <dbReference type="Proteomes" id="UP000069272"/>
    </source>
</evidence>
<proteinExistence type="inferred from homology"/>